<dbReference type="AlphaFoldDB" id="A0A167CQC5"/>
<evidence type="ECO:0000313" key="3">
    <source>
        <dbReference type="Proteomes" id="UP000076584"/>
    </source>
</evidence>
<protein>
    <submittedName>
        <fullName evidence="2">Uncharacterized protein</fullName>
    </submittedName>
</protein>
<gene>
    <name evidence="2" type="ORF">CI238_11999</name>
</gene>
<organism evidence="2 3">
    <name type="scientific">Colletotrichum incanum</name>
    <name type="common">Soybean anthracnose fungus</name>
    <dbReference type="NCBI Taxonomy" id="1573173"/>
    <lineage>
        <taxon>Eukaryota</taxon>
        <taxon>Fungi</taxon>
        <taxon>Dikarya</taxon>
        <taxon>Ascomycota</taxon>
        <taxon>Pezizomycotina</taxon>
        <taxon>Sordariomycetes</taxon>
        <taxon>Hypocreomycetidae</taxon>
        <taxon>Glomerellales</taxon>
        <taxon>Glomerellaceae</taxon>
        <taxon>Colletotrichum</taxon>
        <taxon>Colletotrichum spaethianum species complex</taxon>
    </lineage>
</organism>
<feature type="region of interest" description="Disordered" evidence="1">
    <location>
        <begin position="219"/>
        <end position="299"/>
    </location>
</feature>
<proteinExistence type="predicted"/>
<keyword evidence="3" id="KW-1185">Reference proteome</keyword>
<name>A0A167CQC5_COLIC</name>
<comment type="caution">
    <text evidence="2">The sequence shown here is derived from an EMBL/GenBank/DDBJ whole genome shotgun (WGS) entry which is preliminary data.</text>
</comment>
<accession>A0A167CQC5</accession>
<feature type="non-terminal residue" evidence="2">
    <location>
        <position position="1"/>
    </location>
</feature>
<sequence>LRVGKKPDVMESQQKRNWATSTIRSIIRLEIVVETVEWRPDPVLSFLKELDSFKQVLYLICGTSVDFSNVSVFVEYCDNVCVEFNRNLTSQSRRDLASFKNWPSVRSKGLGIGDIIQFLAGVRSVLQFSHDISHLAITDNDYHPRVEGTKKNMQYLVDQIKLMKKNDASTASPAIPETRGLPMRQFPFDDIAGNPSMSADQLAVLRAWLSTILGFGKDARTSTSEGTVLSKPASSKDGQHTRGKPLQTSSVDQPAVSDDSDQGTVKTYAGHVSDTTIGTSRTRGEGGARRTLGVTNQPGNDAEQIKVTCLVKDNSWIWTGPPSQFMQQFECLQKHVYSQQGLLSRLELRLLCDKPFYSQQPNNSIEFLFPSPLMKVTFDVVVAFTLRRNNV</sequence>
<dbReference type="Proteomes" id="UP000076584">
    <property type="component" value="Unassembled WGS sequence"/>
</dbReference>
<reference evidence="2 3" key="1">
    <citation type="submission" date="2015-06" db="EMBL/GenBank/DDBJ databases">
        <title>Survival trade-offs in plant roots during colonization by closely related pathogenic and mutualistic fungi.</title>
        <authorList>
            <person name="Hacquard S."/>
            <person name="Kracher B."/>
            <person name="Hiruma K."/>
            <person name="Weinman A."/>
            <person name="Muench P."/>
            <person name="Garrido Oter R."/>
            <person name="Ver Loren van Themaat E."/>
            <person name="Dallerey J.-F."/>
            <person name="Damm U."/>
            <person name="Henrissat B."/>
            <person name="Lespinet O."/>
            <person name="Thon M."/>
            <person name="Kemen E."/>
            <person name="McHardy A.C."/>
            <person name="Schulze-Lefert P."/>
            <person name="O'Connell R.J."/>
        </authorList>
    </citation>
    <scope>NUCLEOTIDE SEQUENCE [LARGE SCALE GENOMIC DNA]</scope>
    <source>
        <strain evidence="2 3">MAFF 238704</strain>
    </source>
</reference>
<evidence type="ECO:0000256" key="1">
    <source>
        <dbReference type="SAM" id="MobiDB-lite"/>
    </source>
</evidence>
<dbReference type="EMBL" id="LFIW01001260">
    <property type="protein sequence ID" value="KZL82893.1"/>
    <property type="molecule type" value="Genomic_DNA"/>
</dbReference>
<evidence type="ECO:0000313" key="2">
    <source>
        <dbReference type="EMBL" id="KZL82893.1"/>
    </source>
</evidence>